<feature type="transmembrane region" description="Helical" evidence="5">
    <location>
        <begin position="20"/>
        <end position="43"/>
    </location>
</feature>
<keyword evidence="8" id="KW-1185">Reference proteome</keyword>
<name>A0A8J6Y2M3_9CYAN</name>
<dbReference type="Proteomes" id="UP000629098">
    <property type="component" value="Unassembled WGS sequence"/>
</dbReference>
<feature type="transmembrane region" description="Helical" evidence="5">
    <location>
        <begin position="168"/>
        <end position="189"/>
    </location>
</feature>
<evidence type="ECO:0000259" key="6">
    <source>
        <dbReference type="Pfam" id="PF04932"/>
    </source>
</evidence>
<keyword evidence="2 5" id="KW-0812">Transmembrane</keyword>
<feature type="transmembrane region" description="Helical" evidence="5">
    <location>
        <begin position="201"/>
        <end position="228"/>
    </location>
</feature>
<keyword evidence="7" id="KW-0436">Ligase</keyword>
<dbReference type="InterPro" id="IPR007016">
    <property type="entry name" value="O-antigen_ligase-rel_domated"/>
</dbReference>
<dbReference type="AlphaFoldDB" id="A0A8J6Y2M3"/>
<evidence type="ECO:0000256" key="2">
    <source>
        <dbReference type="ARBA" id="ARBA00022692"/>
    </source>
</evidence>
<evidence type="ECO:0000256" key="4">
    <source>
        <dbReference type="ARBA" id="ARBA00023136"/>
    </source>
</evidence>
<protein>
    <submittedName>
        <fullName evidence="7">O-antigen ligase family protein</fullName>
    </submittedName>
</protein>
<dbReference type="GO" id="GO:0016020">
    <property type="term" value="C:membrane"/>
    <property type="evidence" value="ECO:0007669"/>
    <property type="project" value="UniProtKB-SubCell"/>
</dbReference>
<dbReference type="PANTHER" id="PTHR37422">
    <property type="entry name" value="TEICHURONIC ACID BIOSYNTHESIS PROTEIN TUAE"/>
    <property type="match status" value="1"/>
</dbReference>
<evidence type="ECO:0000313" key="7">
    <source>
        <dbReference type="EMBL" id="MBD2778378.1"/>
    </source>
</evidence>
<reference evidence="7" key="1">
    <citation type="submission" date="2020-09" db="EMBL/GenBank/DDBJ databases">
        <title>Iningainema tapete sp. nov. (Scytonemataceae, Cyanobacteria) from greenhouses in central Florida (USA) produces two types of nodularin with biosynthetic potential for microcystin-LR and anabaenopeptins.</title>
        <authorList>
            <person name="Berthold D.E."/>
            <person name="Lefler F.W."/>
            <person name="Huang I.-S."/>
            <person name="Abdulla H."/>
            <person name="Zimba P.V."/>
            <person name="Laughinghouse H.D. IV."/>
        </authorList>
    </citation>
    <scope>NUCLEOTIDE SEQUENCE</scope>
    <source>
        <strain evidence="7">BLCCT55</strain>
    </source>
</reference>
<dbReference type="GO" id="GO:0016874">
    <property type="term" value="F:ligase activity"/>
    <property type="evidence" value="ECO:0007669"/>
    <property type="project" value="UniProtKB-KW"/>
</dbReference>
<feature type="transmembrane region" description="Helical" evidence="5">
    <location>
        <begin position="240"/>
        <end position="264"/>
    </location>
</feature>
<comment type="subcellular location">
    <subcellularLocation>
        <location evidence="1">Membrane</location>
        <topology evidence="1">Multi-pass membrane protein</topology>
    </subcellularLocation>
</comment>
<dbReference type="EMBL" id="JACXAE010000126">
    <property type="protein sequence ID" value="MBD2778378.1"/>
    <property type="molecule type" value="Genomic_DNA"/>
</dbReference>
<feature type="domain" description="O-antigen ligase-related" evidence="6">
    <location>
        <begin position="202"/>
        <end position="347"/>
    </location>
</feature>
<keyword evidence="4 5" id="KW-0472">Membrane</keyword>
<dbReference type="InterPro" id="IPR051533">
    <property type="entry name" value="WaaL-like"/>
</dbReference>
<comment type="caution">
    <text evidence="7">The sequence shown here is derived from an EMBL/GenBank/DDBJ whole genome shotgun (WGS) entry which is preliminary data.</text>
</comment>
<proteinExistence type="predicted"/>
<evidence type="ECO:0000256" key="5">
    <source>
        <dbReference type="SAM" id="Phobius"/>
    </source>
</evidence>
<feature type="transmembrane region" description="Helical" evidence="5">
    <location>
        <begin position="395"/>
        <end position="416"/>
    </location>
</feature>
<feature type="transmembrane region" description="Helical" evidence="5">
    <location>
        <begin position="80"/>
        <end position="97"/>
    </location>
</feature>
<evidence type="ECO:0000256" key="1">
    <source>
        <dbReference type="ARBA" id="ARBA00004141"/>
    </source>
</evidence>
<dbReference type="Pfam" id="PF04932">
    <property type="entry name" value="Wzy_C"/>
    <property type="match status" value="1"/>
</dbReference>
<feature type="transmembrane region" description="Helical" evidence="5">
    <location>
        <begin position="132"/>
        <end position="156"/>
    </location>
</feature>
<keyword evidence="3 5" id="KW-1133">Transmembrane helix</keyword>
<organism evidence="7 8">
    <name type="scientific">Iningainema tapete BLCC-T55</name>
    <dbReference type="NCBI Taxonomy" id="2748662"/>
    <lineage>
        <taxon>Bacteria</taxon>
        <taxon>Bacillati</taxon>
        <taxon>Cyanobacteriota</taxon>
        <taxon>Cyanophyceae</taxon>
        <taxon>Nostocales</taxon>
        <taxon>Scytonemataceae</taxon>
        <taxon>Iningainema tapete</taxon>
    </lineage>
</organism>
<sequence>MNISNYSNYTNARVNKFIRVFEQALVILSLSFFTGIFGIGAIGDLLPPAVVSLVRYIVWIISTILICVHWKGSLIVVSRNILLCVLTALAWLSFIWSEFPDFTWFNGKEICMMTTFGLYFATRFSLKEQVQLIAITLFIGASLSVIFAIGLPVIGIHGADHPGAWKGVYGYKNVLGSMMVLSSLAFFSLPKGNFALYKWGGFSLAIFLMLLSTSKTALVLSLLLLLIMNFYKNFRWQGKISVIFVDIGIIIFGCVALLMFSSWVELLTGLGRDPTLTGRTPLWSYAIARLMERPILGYGRGAFWAPGSGYAIEAGNIASPGWIPPHAHNGFIDLALDNGLIGLALFIIIYLTCLARSLQLAYATKEPEQIWPLAYLIFLAMNNMTESFLMRLGNIYWVLLITIVFTLKQKNILITYNNEVKL</sequence>
<evidence type="ECO:0000256" key="3">
    <source>
        <dbReference type="ARBA" id="ARBA00022989"/>
    </source>
</evidence>
<dbReference type="PANTHER" id="PTHR37422:SF17">
    <property type="entry name" value="O-ANTIGEN LIGASE"/>
    <property type="match status" value="1"/>
</dbReference>
<feature type="transmembrane region" description="Helical" evidence="5">
    <location>
        <begin position="339"/>
        <end position="358"/>
    </location>
</feature>
<gene>
    <name evidence="7" type="ORF">ICL16_41640</name>
</gene>
<evidence type="ECO:0000313" key="8">
    <source>
        <dbReference type="Proteomes" id="UP000629098"/>
    </source>
</evidence>
<dbReference type="RefSeq" id="WP_190837973.1">
    <property type="nucleotide sequence ID" value="NZ_CAWPPI010000126.1"/>
</dbReference>
<feature type="transmembrane region" description="Helical" evidence="5">
    <location>
        <begin position="49"/>
        <end position="68"/>
    </location>
</feature>
<accession>A0A8J6Y2M3</accession>